<evidence type="ECO:0000313" key="2">
    <source>
        <dbReference type="Proteomes" id="UP000580250"/>
    </source>
</evidence>
<evidence type="ECO:0000313" key="1">
    <source>
        <dbReference type="EMBL" id="CAD2189372.1"/>
    </source>
</evidence>
<comment type="caution">
    <text evidence="1">The sequence shown here is derived from an EMBL/GenBank/DDBJ whole genome shotgun (WGS) entry which is preliminary data.</text>
</comment>
<reference evidence="1 2" key="1">
    <citation type="submission" date="2020-08" db="EMBL/GenBank/DDBJ databases">
        <authorList>
            <person name="Koutsovoulos G."/>
            <person name="Danchin GJ E."/>
        </authorList>
    </citation>
    <scope>NUCLEOTIDE SEQUENCE [LARGE SCALE GENOMIC DNA]</scope>
</reference>
<name>A0A6V7WR21_MELEN</name>
<gene>
    <name evidence="1" type="ORF">MENT_LOCUS42090</name>
</gene>
<dbReference type="Proteomes" id="UP000580250">
    <property type="component" value="Unassembled WGS sequence"/>
</dbReference>
<organism evidence="1 2">
    <name type="scientific">Meloidogyne enterolobii</name>
    <name type="common">Root-knot nematode worm</name>
    <name type="synonym">Meloidogyne mayaguensis</name>
    <dbReference type="NCBI Taxonomy" id="390850"/>
    <lineage>
        <taxon>Eukaryota</taxon>
        <taxon>Metazoa</taxon>
        <taxon>Ecdysozoa</taxon>
        <taxon>Nematoda</taxon>
        <taxon>Chromadorea</taxon>
        <taxon>Rhabditida</taxon>
        <taxon>Tylenchina</taxon>
        <taxon>Tylenchomorpha</taxon>
        <taxon>Tylenchoidea</taxon>
        <taxon>Meloidogynidae</taxon>
        <taxon>Meloidogyninae</taxon>
        <taxon>Meloidogyne</taxon>
    </lineage>
</organism>
<protein>
    <submittedName>
        <fullName evidence="1">Uncharacterized protein</fullName>
    </submittedName>
</protein>
<dbReference type="AlphaFoldDB" id="A0A6V7WR21"/>
<proteinExistence type="predicted"/>
<accession>A0A6V7WR21</accession>
<dbReference type="EMBL" id="CAJEWN010000745">
    <property type="protein sequence ID" value="CAD2189372.1"/>
    <property type="molecule type" value="Genomic_DNA"/>
</dbReference>
<sequence length="107" mass="11949">MAPKKCPTEQNPIKCATEQKFTECTTKPASVPSPFLSSQNVQNSVDKVNTQCHNLLQNFRILTNLVLNDSSHLVKEIKPKLIRTGNFPASYGFALLWPRDVLCCTLS</sequence>